<dbReference type="OrthoDB" id="7694209at2759"/>
<keyword evidence="2" id="KW-1185">Reference proteome</keyword>
<evidence type="ECO:0000313" key="2">
    <source>
        <dbReference type="Proteomes" id="UP000789390"/>
    </source>
</evidence>
<evidence type="ECO:0000313" key="1">
    <source>
        <dbReference type="EMBL" id="CAH0110833.1"/>
    </source>
</evidence>
<name>A0A8J2WLS2_9CRUS</name>
<organism evidence="1 2">
    <name type="scientific">Daphnia galeata</name>
    <dbReference type="NCBI Taxonomy" id="27404"/>
    <lineage>
        <taxon>Eukaryota</taxon>
        <taxon>Metazoa</taxon>
        <taxon>Ecdysozoa</taxon>
        <taxon>Arthropoda</taxon>
        <taxon>Crustacea</taxon>
        <taxon>Branchiopoda</taxon>
        <taxon>Diplostraca</taxon>
        <taxon>Cladocera</taxon>
        <taxon>Anomopoda</taxon>
        <taxon>Daphniidae</taxon>
        <taxon>Daphnia</taxon>
    </lineage>
</organism>
<reference evidence="1" key="1">
    <citation type="submission" date="2021-11" db="EMBL/GenBank/DDBJ databases">
        <authorList>
            <person name="Schell T."/>
        </authorList>
    </citation>
    <scope>NUCLEOTIDE SEQUENCE</scope>
    <source>
        <strain evidence="1">M5</strain>
    </source>
</reference>
<protein>
    <submittedName>
        <fullName evidence="1">Uncharacterized protein</fullName>
    </submittedName>
</protein>
<gene>
    <name evidence="1" type="ORF">DGAL_LOCUS14437</name>
</gene>
<proteinExistence type="predicted"/>
<dbReference type="EMBL" id="CAKKLH010000307">
    <property type="protein sequence ID" value="CAH0110833.1"/>
    <property type="molecule type" value="Genomic_DNA"/>
</dbReference>
<dbReference type="AlphaFoldDB" id="A0A8J2WLS2"/>
<sequence>MKQTLAGISENKWKDTVDYLQKLHENPNNVIKILRNEENEVSLDGTYKTTNAGFTLDHVLIHDNNGVVNPSLFFFVKEETTEAKSKCLRIFMEINDVHYGIYPLSHYVVSYFDGNWFSISDRWSYLERHHLPTFDNNTTNRLERY</sequence>
<accession>A0A8J2WLS2</accession>
<dbReference type="Proteomes" id="UP000789390">
    <property type="component" value="Unassembled WGS sequence"/>
</dbReference>
<comment type="caution">
    <text evidence="1">The sequence shown here is derived from an EMBL/GenBank/DDBJ whole genome shotgun (WGS) entry which is preliminary data.</text>
</comment>